<name>A0A9Q0XXN8_9SAUR</name>
<evidence type="ECO:0000256" key="1">
    <source>
        <dbReference type="ARBA" id="ARBA00023172"/>
    </source>
</evidence>
<gene>
    <name evidence="3" type="ORF">JRQ81_014602</name>
</gene>
<dbReference type="OrthoDB" id="9048622at2759"/>
<evidence type="ECO:0000259" key="2">
    <source>
        <dbReference type="PROSITE" id="PS51898"/>
    </source>
</evidence>
<keyword evidence="1" id="KW-0233">DNA recombination</keyword>
<evidence type="ECO:0000313" key="4">
    <source>
        <dbReference type="Proteomes" id="UP001142489"/>
    </source>
</evidence>
<dbReference type="Gene3D" id="1.10.443.10">
    <property type="entry name" value="Intergrase catalytic core"/>
    <property type="match status" value="1"/>
</dbReference>
<comment type="caution">
    <text evidence="3">The sequence shown here is derived from an EMBL/GenBank/DDBJ whole genome shotgun (WGS) entry which is preliminary data.</text>
</comment>
<keyword evidence="4" id="KW-1185">Reference proteome</keyword>
<dbReference type="InterPro" id="IPR052925">
    <property type="entry name" value="Phage_Integrase-like_Recomb"/>
</dbReference>
<sequence length="238" mass="26620">MQGRLAALAFHAKALGCEDTTRDFRVRKMLEGWARAGGREADARFPLTPEILARMGKQWAQICRDNYETSLLRAASLVAFFGAFRISELVAAGKRDASRLALQWVDFHQRQGKVVFLVRRSKTDQRARGQRVELGTCTREDVCPVRAMVEYVALRGEGDGPLFRHADGGPLTKFQFWSLTQRALEKLGLEGMKFGTHSFRIGVASTAAALGYGPREIQSLGWWASASFKTYVRPLPHC</sequence>
<dbReference type="GO" id="GO:0015074">
    <property type="term" value="P:DNA integration"/>
    <property type="evidence" value="ECO:0007669"/>
    <property type="project" value="InterPro"/>
</dbReference>
<dbReference type="InterPro" id="IPR011010">
    <property type="entry name" value="DNA_brk_join_enz"/>
</dbReference>
<dbReference type="PANTHER" id="PTHR34605:SF3">
    <property type="entry name" value="P CELL-TYPE AGGLUTINATION PROTEIN MAP4-LIKE-RELATED"/>
    <property type="match status" value="1"/>
</dbReference>
<protein>
    <recommendedName>
        <fullName evidence="2">Tyr recombinase domain-containing protein</fullName>
    </recommendedName>
</protein>
<dbReference type="EMBL" id="JAPFRF010000005">
    <property type="protein sequence ID" value="KAJ7332422.1"/>
    <property type="molecule type" value="Genomic_DNA"/>
</dbReference>
<dbReference type="Proteomes" id="UP001142489">
    <property type="component" value="Unassembled WGS sequence"/>
</dbReference>
<evidence type="ECO:0000313" key="3">
    <source>
        <dbReference type="EMBL" id="KAJ7332422.1"/>
    </source>
</evidence>
<dbReference type="InterPro" id="IPR013762">
    <property type="entry name" value="Integrase-like_cat_sf"/>
</dbReference>
<dbReference type="AlphaFoldDB" id="A0A9Q0XXN8"/>
<feature type="domain" description="Tyr recombinase" evidence="2">
    <location>
        <begin position="47"/>
        <end position="238"/>
    </location>
</feature>
<dbReference type="PROSITE" id="PS51898">
    <property type="entry name" value="TYR_RECOMBINASE"/>
    <property type="match status" value="1"/>
</dbReference>
<dbReference type="InterPro" id="IPR002104">
    <property type="entry name" value="Integrase_catalytic"/>
</dbReference>
<accession>A0A9Q0XXN8</accession>
<dbReference type="GO" id="GO:0003677">
    <property type="term" value="F:DNA binding"/>
    <property type="evidence" value="ECO:0007669"/>
    <property type="project" value="InterPro"/>
</dbReference>
<dbReference type="GO" id="GO:0006310">
    <property type="term" value="P:DNA recombination"/>
    <property type="evidence" value="ECO:0007669"/>
    <property type="project" value="UniProtKB-KW"/>
</dbReference>
<reference evidence="3" key="1">
    <citation type="journal article" date="2023" name="DNA Res.">
        <title>Chromosome-level genome assembly of Phrynocephalus forsythii using third-generation DNA sequencing and Hi-C analysis.</title>
        <authorList>
            <person name="Qi Y."/>
            <person name="Zhao W."/>
            <person name="Zhao Y."/>
            <person name="Niu C."/>
            <person name="Cao S."/>
            <person name="Zhang Y."/>
        </authorList>
    </citation>
    <scope>NUCLEOTIDE SEQUENCE</scope>
    <source>
        <tissue evidence="3">Muscle</tissue>
    </source>
</reference>
<dbReference type="SUPFAM" id="SSF56349">
    <property type="entry name" value="DNA breaking-rejoining enzymes"/>
    <property type="match status" value="1"/>
</dbReference>
<dbReference type="PANTHER" id="PTHR34605">
    <property type="entry name" value="PHAGE_INTEGRASE DOMAIN-CONTAINING PROTEIN"/>
    <property type="match status" value="1"/>
</dbReference>
<dbReference type="Pfam" id="PF00589">
    <property type="entry name" value="Phage_integrase"/>
    <property type="match status" value="1"/>
</dbReference>
<proteinExistence type="predicted"/>
<organism evidence="3 4">
    <name type="scientific">Phrynocephalus forsythii</name>
    <dbReference type="NCBI Taxonomy" id="171643"/>
    <lineage>
        <taxon>Eukaryota</taxon>
        <taxon>Metazoa</taxon>
        <taxon>Chordata</taxon>
        <taxon>Craniata</taxon>
        <taxon>Vertebrata</taxon>
        <taxon>Euteleostomi</taxon>
        <taxon>Lepidosauria</taxon>
        <taxon>Squamata</taxon>
        <taxon>Bifurcata</taxon>
        <taxon>Unidentata</taxon>
        <taxon>Episquamata</taxon>
        <taxon>Toxicofera</taxon>
        <taxon>Iguania</taxon>
        <taxon>Acrodonta</taxon>
        <taxon>Agamidae</taxon>
        <taxon>Agaminae</taxon>
        <taxon>Phrynocephalus</taxon>
    </lineage>
</organism>